<evidence type="ECO:0000313" key="2">
    <source>
        <dbReference type="Proteomes" id="UP000625780"/>
    </source>
</evidence>
<evidence type="ECO:0000313" key="1">
    <source>
        <dbReference type="EMBL" id="GGD41490.1"/>
    </source>
</evidence>
<keyword evidence="2" id="KW-1185">Reference proteome</keyword>
<dbReference type="RefSeq" id="WP_188369196.1">
    <property type="nucleotide sequence ID" value="NZ_BMFH01000001.1"/>
</dbReference>
<accession>A0ABQ1QQW3</accession>
<gene>
    <name evidence="1" type="ORF">GCM10011361_05720</name>
</gene>
<evidence type="ECO:0008006" key="3">
    <source>
        <dbReference type="Google" id="ProtNLM"/>
    </source>
</evidence>
<dbReference type="Proteomes" id="UP000625780">
    <property type="component" value="Unassembled WGS sequence"/>
</dbReference>
<name>A0ABQ1QQW3_9FLAO</name>
<dbReference type="EMBL" id="BMFH01000001">
    <property type="protein sequence ID" value="GGD41490.1"/>
    <property type="molecule type" value="Genomic_DNA"/>
</dbReference>
<sequence length="137" mass="15841">MKKVGIWMDKEKAHVVTLEGEKESFKTVFSDLEFFKVKGGSRSKTRWGPQQVVQDSRYLEREKHQLREFFGNLAEAVKKADVISVFGPAEVKEKFAKEMNERYADIGARIKAVETADSMTDNQVVELVKEHYGWERP</sequence>
<dbReference type="Gene3D" id="3.30.420.60">
    <property type="entry name" value="eRF1 domain 2"/>
    <property type="match status" value="1"/>
</dbReference>
<dbReference type="InterPro" id="IPR042226">
    <property type="entry name" value="eFR1_2_sf"/>
</dbReference>
<protein>
    <recommendedName>
        <fullName evidence="3">Host attachment protein</fullName>
    </recommendedName>
</protein>
<reference evidence="2" key="1">
    <citation type="journal article" date="2019" name="Int. J. Syst. Evol. Microbiol.">
        <title>The Global Catalogue of Microorganisms (GCM) 10K type strain sequencing project: providing services to taxonomists for standard genome sequencing and annotation.</title>
        <authorList>
            <consortium name="The Broad Institute Genomics Platform"/>
            <consortium name="The Broad Institute Genome Sequencing Center for Infectious Disease"/>
            <person name="Wu L."/>
            <person name="Ma J."/>
        </authorList>
    </citation>
    <scope>NUCLEOTIDE SEQUENCE [LARGE SCALE GENOMIC DNA]</scope>
    <source>
        <strain evidence="2">CGMCC 1.12606</strain>
    </source>
</reference>
<comment type="caution">
    <text evidence="1">The sequence shown here is derived from an EMBL/GenBank/DDBJ whole genome shotgun (WGS) entry which is preliminary data.</text>
</comment>
<dbReference type="SUPFAM" id="SSF53137">
    <property type="entry name" value="Translational machinery components"/>
    <property type="match status" value="1"/>
</dbReference>
<organism evidence="1 2">
    <name type="scientific">Muriicola marianensis</name>
    <dbReference type="NCBI Taxonomy" id="1324801"/>
    <lineage>
        <taxon>Bacteria</taxon>
        <taxon>Pseudomonadati</taxon>
        <taxon>Bacteroidota</taxon>
        <taxon>Flavobacteriia</taxon>
        <taxon>Flavobacteriales</taxon>
        <taxon>Flavobacteriaceae</taxon>
        <taxon>Muriicola</taxon>
    </lineage>
</organism>
<proteinExistence type="predicted"/>